<dbReference type="PROSITE" id="PS50026">
    <property type="entry name" value="EGF_3"/>
    <property type="match status" value="5"/>
</dbReference>
<feature type="region of interest" description="Disordered" evidence="7">
    <location>
        <begin position="1064"/>
        <end position="1090"/>
    </location>
</feature>
<feature type="disulfide bond" evidence="5">
    <location>
        <begin position="337"/>
        <end position="346"/>
    </location>
</feature>
<proteinExistence type="predicted"/>
<keyword evidence="6" id="KW-0424">Laminin EGF-like domain</keyword>
<feature type="domain" description="Laminin EGF-like" evidence="11">
    <location>
        <begin position="320"/>
        <end position="367"/>
    </location>
</feature>
<evidence type="ECO:0000259" key="11">
    <source>
        <dbReference type="PROSITE" id="PS50027"/>
    </source>
</evidence>
<dbReference type="InterPro" id="IPR042635">
    <property type="entry name" value="MEGF10/SREC1/2-like"/>
</dbReference>
<dbReference type="InterPro" id="IPR002049">
    <property type="entry name" value="LE_dom"/>
</dbReference>
<feature type="region of interest" description="Disordered" evidence="7">
    <location>
        <begin position="1006"/>
        <end position="1028"/>
    </location>
</feature>
<sequence length="1090" mass="118018">MGVSMSWACTFGVTIIYLGFVGLTEGSLVANGVNVCSRSHSFIQTYQQSFQMSWKKKSSTGCGWFGWKRCTVYRTLYGVSYRTLTRQAFKPVYFCCLGWKQEGNGCPVAICKDPCVNGTCTQPDSCSCNAGYHGLLCDRECPSHKWGPHCRHECKCRNGAKCDSHTGQCACTPGWKGQQCEQSCDQGFYGDKCQQKCDCLNGGTCEPVTGDCTCAAGFQDVIFIAMKDGMEKIVHKSAPVSMEVDVITLLASVTVLLDGRCGDMCPSGSYGSFCAEECRCKNGTCSPVDGSCNCTVGYTGVYCDQPCSAGSAGQDCIKHCNCTIHGTCNPFTGICQCQPGFQGAHCENECSPGFFGPQCKGKCQCLNNATCDKKDGTCDCLPGWIGVRCDNPCPAGYYGKNCQSKCGCQNGGSCDSVDGKCTCVNEWQGESCDILCGNWTFGVNCKNSCLCNQTQTERCHRINGKCLCKNGFTGLYCSEQIKCSVGYYGNKCDKKCNCNRNASCDIITGSCDCPAGFMLPNCYKALESTVGKLVNVRMVLHVIQWMVPAAAWLVGRAPFVSKAVLMDGTVQGVTAAVTVYTTRHVIMSLENVPAMQDGRESNVTNHVTVDFMDLAASQCASAMKAILYHVTLSMDVASVSLDVCPRGKFGANCLQDCKCVKESTENCDHVTGACTCLEGWTGDICDKSYYGYKCKKECECRMPNMDKECDYRNGECYCEPGFTSQYCNQTCPEGYYGFNCEDKCLCENNSTCNNEVGYCHCLTGFQGKFCEEVVPTESTVVPSPGFKNSSGSGRSTGDDSPSVVTPVVIAVGVAMVAIILIIVLVYLRRKHVLISRTGKGLSMKKLIRSPKSSKNVDGVDDEENQAEDHVSLNPIYGHMSNPDSIPSDVVQSSEDRAKSMTIKSVNNPNYESTLTLTAEYDKRASNPIYQTATELERDNPLYDTSADINPLYEAGPSGSVNGGSGSLADTNPLYQSAISYRSQCDFNPLYEGSSDVSPLSEVAVSAAEKKHSKARRRADSRTKKEDKVPIMDNASSCWLKDEEDGLGVSNRGVDVTFNELYGGVEQSSSSPIGTEANVPPLPPRQHAKRL</sequence>
<dbReference type="Proteomes" id="UP000275408">
    <property type="component" value="Unassembled WGS sequence"/>
</dbReference>
<protein>
    <recommendedName>
        <fullName evidence="15">EGF-like domain-containing protein</fullName>
    </recommendedName>
</protein>
<dbReference type="InterPro" id="IPR000742">
    <property type="entry name" value="EGF"/>
</dbReference>
<evidence type="ECO:0000256" key="7">
    <source>
        <dbReference type="SAM" id="MobiDB-lite"/>
    </source>
</evidence>
<keyword evidence="1 5" id="KW-0245">EGF-like domain</keyword>
<feature type="region of interest" description="Disordered" evidence="7">
    <location>
        <begin position="778"/>
        <end position="801"/>
    </location>
</feature>
<dbReference type="Pfam" id="PF00053">
    <property type="entry name" value="EGF_laminin"/>
    <property type="match status" value="4"/>
</dbReference>
<evidence type="ECO:0000259" key="10">
    <source>
        <dbReference type="PROSITE" id="PS50026"/>
    </source>
</evidence>
<dbReference type="EMBL" id="RCHS01003940">
    <property type="protein sequence ID" value="RMX38822.1"/>
    <property type="molecule type" value="Genomic_DNA"/>
</dbReference>
<dbReference type="PROSITE" id="PS51041">
    <property type="entry name" value="EMI"/>
    <property type="match status" value="1"/>
</dbReference>
<dbReference type="InterPro" id="IPR011489">
    <property type="entry name" value="EMI_domain"/>
</dbReference>
<keyword evidence="2 9" id="KW-0732">Signal</keyword>
<dbReference type="PANTHER" id="PTHR24043">
    <property type="entry name" value="SCAVENGER RECEPTOR CLASS F"/>
    <property type="match status" value="1"/>
</dbReference>
<dbReference type="OrthoDB" id="5985265at2759"/>
<feature type="domain" description="EGF-like" evidence="10">
    <location>
        <begin position="355"/>
        <end position="390"/>
    </location>
</feature>
<feature type="domain" description="EGF-like" evidence="10">
    <location>
        <begin position="151"/>
        <end position="181"/>
    </location>
</feature>
<reference evidence="13 14" key="1">
    <citation type="journal article" date="2018" name="Sci. Rep.">
        <title>Comparative analysis of the Pocillopora damicornis genome highlights role of immune system in coral evolution.</title>
        <authorList>
            <person name="Cunning R."/>
            <person name="Bay R.A."/>
            <person name="Gillette P."/>
            <person name="Baker A.C."/>
            <person name="Traylor-Knowles N."/>
        </authorList>
    </citation>
    <scope>NUCLEOTIDE SEQUENCE [LARGE SCALE GENOMIC DNA]</scope>
    <source>
        <strain evidence="13">RSMAS</strain>
        <tissue evidence="13">Whole animal</tissue>
    </source>
</reference>
<evidence type="ECO:0000259" key="12">
    <source>
        <dbReference type="PROSITE" id="PS51041"/>
    </source>
</evidence>
<evidence type="ECO:0000313" key="13">
    <source>
        <dbReference type="EMBL" id="RMX38822.1"/>
    </source>
</evidence>
<feature type="domain" description="EGF-like" evidence="10">
    <location>
        <begin position="741"/>
        <end position="771"/>
    </location>
</feature>
<feature type="compositionally biased region" description="Basic and acidic residues" evidence="7">
    <location>
        <begin position="1017"/>
        <end position="1028"/>
    </location>
</feature>
<dbReference type="Gene3D" id="2.170.300.10">
    <property type="entry name" value="Tie2 ligand-binding domain superfamily"/>
    <property type="match status" value="5"/>
</dbReference>
<evidence type="ECO:0000256" key="6">
    <source>
        <dbReference type="PROSITE-ProRule" id="PRU00460"/>
    </source>
</evidence>
<keyword evidence="3" id="KW-0677">Repeat</keyword>
<evidence type="ECO:0000256" key="3">
    <source>
        <dbReference type="ARBA" id="ARBA00022737"/>
    </source>
</evidence>
<dbReference type="GO" id="GO:0005044">
    <property type="term" value="F:scavenger receptor activity"/>
    <property type="evidence" value="ECO:0007669"/>
    <property type="project" value="InterPro"/>
</dbReference>
<dbReference type="CDD" id="cd00055">
    <property type="entry name" value="EGF_Lam"/>
    <property type="match status" value="4"/>
</dbReference>
<evidence type="ECO:0000256" key="2">
    <source>
        <dbReference type="ARBA" id="ARBA00022729"/>
    </source>
</evidence>
<organism evidence="13 14">
    <name type="scientific">Pocillopora damicornis</name>
    <name type="common">Cauliflower coral</name>
    <name type="synonym">Millepora damicornis</name>
    <dbReference type="NCBI Taxonomy" id="46731"/>
    <lineage>
        <taxon>Eukaryota</taxon>
        <taxon>Metazoa</taxon>
        <taxon>Cnidaria</taxon>
        <taxon>Anthozoa</taxon>
        <taxon>Hexacorallia</taxon>
        <taxon>Scleractinia</taxon>
        <taxon>Astrocoeniina</taxon>
        <taxon>Pocilloporidae</taxon>
        <taxon>Pocillopora</taxon>
    </lineage>
</organism>
<feature type="domain" description="EMI" evidence="12">
    <location>
        <begin position="32"/>
        <end position="108"/>
    </location>
</feature>
<evidence type="ECO:0000256" key="9">
    <source>
        <dbReference type="SAM" id="SignalP"/>
    </source>
</evidence>
<evidence type="ECO:0000256" key="8">
    <source>
        <dbReference type="SAM" id="Phobius"/>
    </source>
</evidence>
<feature type="disulfide bond" evidence="5">
    <location>
        <begin position="128"/>
        <end position="137"/>
    </location>
</feature>
<keyword evidence="8" id="KW-0472">Membrane</keyword>
<dbReference type="PROSITE" id="PS00022">
    <property type="entry name" value="EGF_1"/>
    <property type="match status" value="7"/>
</dbReference>
<feature type="domain" description="EGF-like" evidence="10">
    <location>
        <begin position="107"/>
        <end position="138"/>
    </location>
</feature>
<dbReference type="SMART" id="SM00181">
    <property type="entry name" value="EGF"/>
    <property type="match status" value="11"/>
</dbReference>
<accession>A0A3M6TBR2</accession>
<dbReference type="PANTHER" id="PTHR24043:SF8">
    <property type="entry name" value="EGF-LIKE DOMAIN-CONTAINING PROTEIN"/>
    <property type="match status" value="1"/>
</dbReference>
<evidence type="ECO:0008006" key="15">
    <source>
        <dbReference type="Google" id="ProtNLM"/>
    </source>
</evidence>
<dbReference type="STRING" id="46731.A0A3M6TBR2"/>
<dbReference type="PROSITE" id="PS50027">
    <property type="entry name" value="EGF_LAM_2"/>
    <property type="match status" value="1"/>
</dbReference>
<keyword evidence="8" id="KW-0812">Transmembrane</keyword>
<dbReference type="PRINTS" id="PR00011">
    <property type="entry name" value="EGFLAMININ"/>
</dbReference>
<gene>
    <name evidence="13" type="ORF">pdam_00016759</name>
</gene>
<name>A0A3M6TBR2_POCDA</name>
<feature type="signal peptide" evidence="9">
    <location>
        <begin position="1"/>
        <end position="26"/>
    </location>
</feature>
<dbReference type="FunFam" id="2.170.300.10:FF:000002">
    <property type="entry name" value="Multiple epidermal growth factor-like domains 10"/>
    <property type="match status" value="1"/>
</dbReference>
<evidence type="ECO:0000256" key="1">
    <source>
        <dbReference type="ARBA" id="ARBA00022536"/>
    </source>
</evidence>
<keyword evidence="14" id="KW-1185">Reference proteome</keyword>
<feature type="chain" id="PRO_5018269872" description="EGF-like domain-containing protein" evidence="9">
    <location>
        <begin position="27"/>
        <end position="1090"/>
    </location>
</feature>
<evidence type="ECO:0000256" key="4">
    <source>
        <dbReference type="ARBA" id="ARBA00023157"/>
    </source>
</evidence>
<comment type="caution">
    <text evidence="13">The sequence shown here is derived from an EMBL/GenBank/DDBJ whole genome shotgun (WGS) entry which is preliminary data.</text>
</comment>
<evidence type="ECO:0000313" key="14">
    <source>
        <dbReference type="Proteomes" id="UP000275408"/>
    </source>
</evidence>
<feature type="disulfide bond" evidence="5">
    <location>
        <begin position="380"/>
        <end position="389"/>
    </location>
</feature>
<dbReference type="PROSITE" id="PS01186">
    <property type="entry name" value="EGF_2"/>
    <property type="match status" value="1"/>
</dbReference>
<dbReference type="SMART" id="SM00180">
    <property type="entry name" value="EGF_Lam"/>
    <property type="match status" value="9"/>
</dbReference>
<evidence type="ECO:0000256" key="5">
    <source>
        <dbReference type="PROSITE-ProRule" id="PRU00076"/>
    </source>
</evidence>
<comment type="caution">
    <text evidence="5">Lacks conserved residue(s) required for the propagation of feature annotation.</text>
</comment>
<dbReference type="AlphaFoldDB" id="A0A3M6TBR2"/>
<keyword evidence="4 5" id="KW-1015">Disulfide bond</keyword>
<feature type="disulfide bond" evidence="5">
    <location>
        <begin position="761"/>
        <end position="770"/>
    </location>
</feature>
<feature type="transmembrane region" description="Helical" evidence="8">
    <location>
        <begin position="803"/>
        <end position="827"/>
    </location>
</feature>
<dbReference type="Gene3D" id="2.10.25.10">
    <property type="entry name" value="Laminin"/>
    <property type="match status" value="1"/>
</dbReference>
<feature type="domain" description="EGF-like" evidence="10">
    <location>
        <begin position="317"/>
        <end position="347"/>
    </location>
</feature>
<feature type="disulfide bond" evidence="5">
    <location>
        <begin position="171"/>
        <end position="180"/>
    </location>
</feature>
<keyword evidence="8" id="KW-1133">Transmembrane helix</keyword>